<evidence type="ECO:0000256" key="1">
    <source>
        <dbReference type="SAM" id="Phobius"/>
    </source>
</evidence>
<organism evidence="2 3">
    <name type="scientific">Rhodoferax ferrireducens</name>
    <dbReference type="NCBI Taxonomy" id="192843"/>
    <lineage>
        <taxon>Bacteria</taxon>
        <taxon>Pseudomonadati</taxon>
        <taxon>Pseudomonadota</taxon>
        <taxon>Betaproteobacteria</taxon>
        <taxon>Burkholderiales</taxon>
        <taxon>Comamonadaceae</taxon>
        <taxon>Rhodoferax</taxon>
    </lineage>
</organism>
<reference evidence="2 3" key="1">
    <citation type="submission" date="2023-07" db="EMBL/GenBank/DDBJ databases">
        <title>Sorghum-associated microbial communities from plants grown in Nebraska, USA.</title>
        <authorList>
            <person name="Schachtman D."/>
        </authorList>
    </citation>
    <scope>NUCLEOTIDE SEQUENCE [LARGE SCALE GENOMIC DNA]</scope>
    <source>
        <strain evidence="2 3">BE313</strain>
    </source>
</reference>
<evidence type="ECO:0000313" key="3">
    <source>
        <dbReference type="Proteomes" id="UP001180487"/>
    </source>
</evidence>
<comment type="caution">
    <text evidence="2">The sequence shown here is derived from an EMBL/GenBank/DDBJ whole genome shotgun (WGS) entry which is preliminary data.</text>
</comment>
<proteinExistence type="predicted"/>
<gene>
    <name evidence="2" type="ORF">J2X19_000633</name>
</gene>
<protein>
    <recommendedName>
        <fullName evidence="4">Transmembrane protein</fullName>
    </recommendedName>
</protein>
<dbReference type="RefSeq" id="WP_310370584.1">
    <property type="nucleotide sequence ID" value="NZ_JAVDXT010000001.1"/>
</dbReference>
<evidence type="ECO:0000313" key="2">
    <source>
        <dbReference type="EMBL" id="MDR7375975.1"/>
    </source>
</evidence>
<keyword evidence="1" id="KW-0812">Transmembrane</keyword>
<dbReference type="EMBL" id="JAVDXT010000001">
    <property type="protein sequence ID" value="MDR7375975.1"/>
    <property type="molecule type" value="Genomic_DNA"/>
</dbReference>
<feature type="transmembrane region" description="Helical" evidence="1">
    <location>
        <begin position="57"/>
        <end position="80"/>
    </location>
</feature>
<feature type="transmembrane region" description="Helical" evidence="1">
    <location>
        <begin position="87"/>
        <end position="107"/>
    </location>
</feature>
<name>A0ABU2C3S8_9BURK</name>
<sequence length="171" mass="19903">MHFLKRFLKTLLHTTLALLLIFEEWGWEPLARAMDRLARLPLWSQLEKLVRRLPPYAALLVFFVPMLALLPIKLLAVYWITQGHTVLGLLVVLAAKVLGTAIVARLFQLTQPALMRLAWFSHWYGRWLVWKNGIMAQVRAARSWRLAHAIARRGHRMAQRALQALRQAFRP</sequence>
<keyword evidence="1" id="KW-0472">Membrane</keyword>
<dbReference type="Proteomes" id="UP001180487">
    <property type="component" value="Unassembled WGS sequence"/>
</dbReference>
<keyword evidence="3" id="KW-1185">Reference proteome</keyword>
<accession>A0ABU2C3S8</accession>
<evidence type="ECO:0008006" key="4">
    <source>
        <dbReference type="Google" id="ProtNLM"/>
    </source>
</evidence>
<keyword evidence="1" id="KW-1133">Transmembrane helix</keyword>